<evidence type="ECO:0000256" key="1">
    <source>
        <dbReference type="SAM" id="MobiDB-lite"/>
    </source>
</evidence>
<proteinExistence type="predicted"/>
<reference evidence="2" key="2">
    <citation type="submission" date="2020-11" db="EMBL/GenBank/DDBJ databases">
        <authorList>
            <person name="McCartney M.A."/>
            <person name="Auch B."/>
            <person name="Kono T."/>
            <person name="Mallez S."/>
            <person name="Becker A."/>
            <person name="Gohl D.M."/>
            <person name="Silverstein K.A.T."/>
            <person name="Koren S."/>
            <person name="Bechman K.B."/>
            <person name="Herman A."/>
            <person name="Abrahante J.E."/>
            <person name="Garbe J."/>
        </authorList>
    </citation>
    <scope>NUCLEOTIDE SEQUENCE</scope>
    <source>
        <strain evidence="2">Duluth1</strain>
        <tissue evidence="2">Whole animal</tissue>
    </source>
</reference>
<keyword evidence="3" id="KW-1185">Reference proteome</keyword>
<gene>
    <name evidence="2" type="ORF">DPMN_084923</name>
</gene>
<evidence type="ECO:0000313" key="3">
    <source>
        <dbReference type="Proteomes" id="UP000828390"/>
    </source>
</evidence>
<dbReference type="AlphaFoldDB" id="A0A9D3YCN7"/>
<dbReference type="EMBL" id="JAIWYP010000016">
    <property type="protein sequence ID" value="KAH3697422.1"/>
    <property type="molecule type" value="Genomic_DNA"/>
</dbReference>
<protein>
    <submittedName>
        <fullName evidence="2">Uncharacterized protein</fullName>
    </submittedName>
</protein>
<accession>A0A9D3YCN7</accession>
<feature type="compositionally biased region" description="Low complexity" evidence="1">
    <location>
        <begin position="122"/>
        <end position="141"/>
    </location>
</feature>
<feature type="compositionally biased region" description="Basic and acidic residues" evidence="1">
    <location>
        <begin position="76"/>
        <end position="91"/>
    </location>
</feature>
<name>A0A9D3YCN7_DREPO</name>
<organism evidence="2 3">
    <name type="scientific">Dreissena polymorpha</name>
    <name type="common">Zebra mussel</name>
    <name type="synonym">Mytilus polymorpha</name>
    <dbReference type="NCBI Taxonomy" id="45954"/>
    <lineage>
        <taxon>Eukaryota</taxon>
        <taxon>Metazoa</taxon>
        <taxon>Spiralia</taxon>
        <taxon>Lophotrochozoa</taxon>
        <taxon>Mollusca</taxon>
        <taxon>Bivalvia</taxon>
        <taxon>Autobranchia</taxon>
        <taxon>Heteroconchia</taxon>
        <taxon>Euheterodonta</taxon>
        <taxon>Imparidentia</taxon>
        <taxon>Neoheterodontei</taxon>
        <taxon>Myida</taxon>
        <taxon>Dreissenoidea</taxon>
        <taxon>Dreissenidae</taxon>
        <taxon>Dreissena</taxon>
    </lineage>
</organism>
<feature type="region of interest" description="Disordered" evidence="1">
    <location>
        <begin position="76"/>
        <end position="141"/>
    </location>
</feature>
<sequence length="141" mass="15798">MKCYNHVVEQHSGVSWKCVRCCKVFHRNTPGSGPCHNKKEDYIRFVQTTGARGAEAEKVLSEFKLKVPSLIRGTEHIQRDVKRPEDHDATRRIATKPAPVFSGKRLPELQANEDNWQRAKKSLSLSSSSASSDKSSSTSES</sequence>
<dbReference type="Proteomes" id="UP000828390">
    <property type="component" value="Unassembled WGS sequence"/>
</dbReference>
<comment type="caution">
    <text evidence="2">The sequence shown here is derived from an EMBL/GenBank/DDBJ whole genome shotgun (WGS) entry which is preliminary data.</text>
</comment>
<evidence type="ECO:0000313" key="2">
    <source>
        <dbReference type="EMBL" id="KAH3697422.1"/>
    </source>
</evidence>
<reference evidence="2" key="1">
    <citation type="journal article" date="2019" name="bioRxiv">
        <title>The Genome of the Zebra Mussel, Dreissena polymorpha: A Resource for Invasive Species Research.</title>
        <authorList>
            <person name="McCartney M.A."/>
            <person name="Auch B."/>
            <person name="Kono T."/>
            <person name="Mallez S."/>
            <person name="Zhang Y."/>
            <person name="Obille A."/>
            <person name="Becker A."/>
            <person name="Abrahante J.E."/>
            <person name="Garbe J."/>
            <person name="Badalamenti J.P."/>
            <person name="Herman A."/>
            <person name="Mangelson H."/>
            <person name="Liachko I."/>
            <person name="Sullivan S."/>
            <person name="Sone E.D."/>
            <person name="Koren S."/>
            <person name="Silverstein K.A.T."/>
            <person name="Beckman K.B."/>
            <person name="Gohl D.M."/>
        </authorList>
    </citation>
    <scope>NUCLEOTIDE SEQUENCE</scope>
    <source>
        <strain evidence="2">Duluth1</strain>
        <tissue evidence="2">Whole animal</tissue>
    </source>
</reference>